<keyword evidence="1" id="KW-0472">Membrane</keyword>
<keyword evidence="1" id="KW-1133">Transmembrane helix</keyword>
<evidence type="ECO:0000313" key="3">
    <source>
        <dbReference type="Proteomes" id="UP000439994"/>
    </source>
</evidence>
<evidence type="ECO:0000313" key="2">
    <source>
        <dbReference type="EMBL" id="MUH73463.1"/>
    </source>
</evidence>
<keyword evidence="1" id="KW-0812">Transmembrane</keyword>
<evidence type="ECO:0000256" key="1">
    <source>
        <dbReference type="SAM" id="Phobius"/>
    </source>
</evidence>
<organism evidence="2 3">
    <name type="scientific">Psychrosphaera haliotis</name>
    <dbReference type="NCBI Taxonomy" id="555083"/>
    <lineage>
        <taxon>Bacteria</taxon>
        <taxon>Pseudomonadati</taxon>
        <taxon>Pseudomonadota</taxon>
        <taxon>Gammaproteobacteria</taxon>
        <taxon>Alteromonadales</taxon>
        <taxon>Pseudoalteromonadaceae</taxon>
        <taxon>Psychrosphaera</taxon>
    </lineage>
</organism>
<reference evidence="2 3" key="1">
    <citation type="submission" date="2019-11" db="EMBL/GenBank/DDBJ databases">
        <title>P. haliotis isolates from Z. marina roots.</title>
        <authorList>
            <person name="Cohen M."/>
            <person name="Jospin G."/>
            <person name="Eisen J.A."/>
            <person name="Coil D.A."/>
        </authorList>
    </citation>
    <scope>NUCLEOTIDE SEQUENCE [LARGE SCALE GENOMIC DNA]</scope>
    <source>
        <strain evidence="2 3">UCD-MCMsp1aY</strain>
    </source>
</reference>
<name>A0A6N8FAH5_9GAMM</name>
<keyword evidence="3" id="KW-1185">Reference proteome</keyword>
<dbReference type="EMBL" id="WOCD01000005">
    <property type="protein sequence ID" value="MUH73463.1"/>
    <property type="molecule type" value="Genomic_DNA"/>
</dbReference>
<dbReference type="AlphaFoldDB" id="A0A6N8FAH5"/>
<proteinExistence type="predicted"/>
<dbReference type="RefSeq" id="WP_155696755.1">
    <property type="nucleotide sequence ID" value="NZ_WOCD01000005.1"/>
</dbReference>
<sequence length="82" mass="9274">MAKPDKLQRTLVRWGETQSAVFAFYYWTMSFCIGWFGLYLGANVGLVANPRCCDNVAGVLVTLKGYLGIVANRLAFFRHQHN</sequence>
<gene>
    <name evidence="2" type="ORF">GNP35_13815</name>
</gene>
<accession>A0A6N8FAH5</accession>
<protein>
    <submittedName>
        <fullName evidence="2">Uncharacterized protein</fullName>
    </submittedName>
</protein>
<comment type="caution">
    <text evidence="2">The sequence shown here is derived from an EMBL/GenBank/DDBJ whole genome shotgun (WGS) entry which is preliminary data.</text>
</comment>
<dbReference type="Proteomes" id="UP000439994">
    <property type="component" value="Unassembled WGS sequence"/>
</dbReference>
<feature type="transmembrane region" description="Helical" evidence="1">
    <location>
        <begin position="21"/>
        <end position="42"/>
    </location>
</feature>